<feature type="transmembrane region" description="Helical" evidence="7">
    <location>
        <begin position="254"/>
        <end position="277"/>
    </location>
</feature>
<feature type="transmembrane region" description="Helical" evidence="7">
    <location>
        <begin position="65"/>
        <end position="88"/>
    </location>
</feature>
<dbReference type="PANTHER" id="PTHR42718">
    <property type="entry name" value="MAJOR FACILITATOR SUPERFAMILY MULTIDRUG TRANSPORTER MFSC"/>
    <property type="match status" value="1"/>
</dbReference>
<feature type="transmembrane region" description="Helical" evidence="7">
    <location>
        <begin position="420"/>
        <end position="437"/>
    </location>
</feature>
<evidence type="ECO:0000313" key="10">
    <source>
        <dbReference type="Proteomes" id="UP000298551"/>
    </source>
</evidence>
<feature type="transmembrane region" description="Helical" evidence="7">
    <location>
        <begin position="151"/>
        <end position="170"/>
    </location>
</feature>
<evidence type="ECO:0000256" key="3">
    <source>
        <dbReference type="ARBA" id="ARBA00022475"/>
    </source>
</evidence>
<dbReference type="PROSITE" id="PS50850">
    <property type="entry name" value="MFS"/>
    <property type="match status" value="1"/>
</dbReference>
<evidence type="ECO:0000256" key="4">
    <source>
        <dbReference type="ARBA" id="ARBA00022692"/>
    </source>
</evidence>
<evidence type="ECO:0000313" key="9">
    <source>
        <dbReference type="EMBL" id="QCI15447.1"/>
    </source>
</evidence>
<feature type="transmembrane region" description="Helical" evidence="7">
    <location>
        <begin position="289"/>
        <end position="307"/>
    </location>
</feature>
<evidence type="ECO:0000256" key="7">
    <source>
        <dbReference type="SAM" id="Phobius"/>
    </source>
</evidence>
<dbReference type="Proteomes" id="UP000298551">
    <property type="component" value="Chromosome"/>
</dbReference>
<evidence type="ECO:0000259" key="8">
    <source>
        <dbReference type="PROSITE" id="PS50850"/>
    </source>
</evidence>
<feature type="domain" description="Major facilitator superfamily (MFS) profile" evidence="8">
    <location>
        <begin position="1"/>
        <end position="445"/>
    </location>
</feature>
<keyword evidence="6 7" id="KW-0472">Membrane</keyword>
<gene>
    <name evidence="9" type="ORF">E6B08_10835</name>
</gene>
<keyword evidence="2" id="KW-0813">Transport</keyword>
<feature type="transmembrane region" description="Helical" evidence="7">
    <location>
        <begin position="319"/>
        <end position="336"/>
    </location>
</feature>
<reference evidence="10" key="1">
    <citation type="submission" date="2019-04" db="EMBL/GenBank/DDBJ databases">
        <title>Genome sequence of Pseudomonas putida 1290, an auxin catabolizing strain.</title>
        <authorList>
            <person name="Laird T.S."/>
            <person name="Leveau J.H.J."/>
        </authorList>
    </citation>
    <scope>NUCLEOTIDE SEQUENCE [LARGE SCALE GENOMIC DNA]</scope>
    <source>
        <strain evidence="10">1290</strain>
    </source>
</reference>
<feature type="transmembrane region" description="Helical" evidence="7">
    <location>
        <begin position="126"/>
        <end position="145"/>
    </location>
</feature>
<dbReference type="InterPro" id="IPR020846">
    <property type="entry name" value="MFS_dom"/>
</dbReference>
<evidence type="ECO:0000256" key="6">
    <source>
        <dbReference type="ARBA" id="ARBA00023136"/>
    </source>
</evidence>
<dbReference type="GO" id="GO:0022857">
    <property type="term" value="F:transmembrane transporter activity"/>
    <property type="evidence" value="ECO:0007669"/>
    <property type="project" value="InterPro"/>
</dbReference>
<feature type="transmembrane region" description="Helical" evidence="7">
    <location>
        <begin position="215"/>
        <end position="233"/>
    </location>
</feature>
<dbReference type="InterPro" id="IPR011701">
    <property type="entry name" value="MFS"/>
</dbReference>
<keyword evidence="5 7" id="KW-1133">Transmembrane helix</keyword>
<feature type="transmembrane region" description="Helical" evidence="7">
    <location>
        <begin position="389"/>
        <end position="408"/>
    </location>
</feature>
<comment type="subcellular location">
    <subcellularLocation>
        <location evidence="1">Cell membrane</location>
        <topology evidence="1">Multi-pass membrane protein</topology>
    </subcellularLocation>
</comment>
<proteinExistence type="predicted"/>
<dbReference type="RefSeq" id="WP_136917376.1">
    <property type="nucleotide sequence ID" value="NZ_CP039371.1"/>
</dbReference>
<dbReference type="AlphaFoldDB" id="A0A4D6XJ23"/>
<dbReference type="InterPro" id="IPR036259">
    <property type="entry name" value="MFS_trans_sf"/>
</dbReference>
<organism evidence="9 10">
    <name type="scientific">Pseudomonas putida</name>
    <name type="common">Arthrobacter siderocapsulatus</name>
    <dbReference type="NCBI Taxonomy" id="303"/>
    <lineage>
        <taxon>Bacteria</taxon>
        <taxon>Pseudomonadati</taxon>
        <taxon>Pseudomonadota</taxon>
        <taxon>Gammaproteobacteria</taxon>
        <taxon>Pseudomonadales</taxon>
        <taxon>Pseudomonadaceae</taxon>
        <taxon>Pseudomonas</taxon>
    </lineage>
</organism>
<dbReference type="OrthoDB" id="9812221at2"/>
<name>A0A4D6XJ23_PSEPU</name>
<dbReference type="EMBL" id="CP039371">
    <property type="protein sequence ID" value="QCI15447.1"/>
    <property type="molecule type" value="Genomic_DNA"/>
</dbReference>
<dbReference type="SUPFAM" id="SSF103473">
    <property type="entry name" value="MFS general substrate transporter"/>
    <property type="match status" value="1"/>
</dbReference>
<accession>A0A4D6XJ23</accession>
<evidence type="ECO:0000256" key="2">
    <source>
        <dbReference type="ARBA" id="ARBA00022448"/>
    </source>
</evidence>
<protein>
    <submittedName>
        <fullName evidence="9">MFS transporter</fullName>
    </submittedName>
</protein>
<sequence>MIIGCALFMELIDATAVLTALPQMAEQFVEPSVRMNLVVSLYLLAAALFVPVSGWAADRFGPRRVFVAAIVLFTLASMACAGSSSLLQLSLARMVQGAAGAMMVPVGQVILLRWSAREHLLRAMSYLTIPALIGPVLGPPLGGLLVTLLSWQWIFLINLPIGVLGIWLVLRHIPDYPGVRNRPLDVPGLLLSAMGLAGVVFGCEAFGHGLLSRGWAVLVIGVGLLGALGYVWHARRTTHPLIDLRLLRIPTFGIAFWGGNLMRIGSAAQPFLLVLLFQLCFGLNPLQAGLLSFVGGAGAFVMKLLAVRIVSRFGFKRTLIANALLTGLSLAATGLFDLSTPYWVIVLVLFASGVIRSLQFSTLGALTYADVPPEQSSGASSLSAMSIQLTMSVSVGLAAAVLNLIMGWRGHASVTQGDVAWVMCLAGGLCMVSALVYRRLSKGAGSAVFAARGG</sequence>
<keyword evidence="3" id="KW-1003">Cell membrane</keyword>
<feature type="transmembrane region" description="Helical" evidence="7">
    <location>
        <begin position="190"/>
        <end position="209"/>
    </location>
</feature>
<dbReference type="PANTHER" id="PTHR42718:SF46">
    <property type="entry name" value="BLR6921 PROTEIN"/>
    <property type="match status" value="1"/>
</dbReference>
<evidence type="ECO:0000256" key="5">
    <source>
        <dbReference type="ARBA" id="ARBA00022989"/>
    </source>
</evidence>
<dbReference type="Gene3D" id="1.20.1250.20">
    <property type="entry name" value="MFS general substrate transporter like domains"/>
    <property type="match status" value="1"/>
</dbReference>
<dbReference type="Pfam" id="PF07690">
    <property type="entry name" value="MFS_1"/>
    <property type="match status" value="2"/>
</dbReference>
<evidence type="ECO:0000256" key="1">
    <source>
        <dbReference type="ARBA" id="ARBA00004651"/>
    </source>
</evidence>
<keyword evidence="4 7" id="KW-0812">Transmembrane</keyword>
<dbReference type="GO" id="GO:0005886">
    <property type="term" value="C:plasma membrane"/>
    <property type="evidence" value="ECO:0007669"/>
    <property type="project" value="UniProtKB-SubCell"/>
</dbReference>
<feature type="transmembrane region" description="Helical" evidence="7">
    <location>
        <begin position="38"/>
        <end position="58"/>
    </location>
</feature>
<dbReference type="Gene3D" id="1.20.1720.10">
    <property type="entry name" value="Multidrug resistance protein D"/>
    <property type="match status" value="1"/>
</dbReference>